<evidence type="ECO:0000313" key="11">
    <source>
        <dbReference type="Proteomes" id="UP000636960"/>
    </source>
</evidence>
<dbReference type="PANTHER" id="PTHR45663">
    <property type="entry name" value="GEO12009P1"/>
    <property type="match status" value="1"/>
</dbReference>
<dbReference type="Pfam" id="PF00085">
    <property type="entry name" value="Thioredoxin"/>
    <property type="match status" value="1"/>
</dbReference>
<gene>
    <name evidence="10" type="primary">trxA_2</name>
    <name evidence="10" type="ORF">Ari01nite_56300</name>
</gene>
<feature type="site" description="Contributes to redox potential value" evidence="7">
    <location>
        <position position="36"/>
    </location>
</feature>
<dbReference type="SUPFAM" id="SSF52833">
    <property type="entry name" value="Thioredoxin-like"/>
    <property type="match status" value="1"/>
</dbReference>
<keyword evidence="11" id="KW-1185">Reference proteome</keyword>
<protein>
    <recommendedName>
        <fullName evidence="6">Thioredoxin</fullName>
    </recommendedName>
</protein>
<dbReference type="PRINTS" id="PR00421">
    <property type="entry name" value="THIOREDOXIN"/>
</dbReference>
<feature type="site" description="Deprotonates C-terminal active site Cys" evidence="7">
    <location>
        <position position="28"/>
    </location>
</feature>
<dbReference type="PROSITE" id="PS51352">
    <property type="entry name" value="THIOREDOXIN_2"/>
    <property type="match status" value="1"/>
</dbReference>
<dbReference type="InterPro" id="IPR036249">
    <property type="entry name" value="Thioredoxin-like_sf"/>
</dbReference>
<dbReference type="RefSeq" id="WP_203785194.1">
    <property type="nucleotide sequence ID" value="NZ_BOMV01000060.1"/>
</dbReference>
<dbReference type="GO" id="GO:0005829">
    <property type="term" value="C:cytosol"/>
    <property type="evidence" value="ECO:0007669"/>
    <property type="project" value="TreeGrafter"/>
</dbReference>
<feature type="domain" description="Thioredoxin" evidence="9">
    <location>
        <begin position="1"/>
        <end position="110"/>
    </location>
</feature>
<evidence type="ECO:0000259" key="9">
    <source>
        <dbReference type="PROSITE" id="PS51352"/>
    </source>
</evidence>
<evidence type="ECO:0000256" key="5">
    <source>
        <dbReference type="ARBA" id="ARBA00023284"/>
    </source>
</evidence>
<dbReference type="InterPro" id="IPR013766">
    <property type="entry name" value="Thioredoxin_domain"/>
</dbReference>
<proteinExistence type="inferred from homology"/>
<dbReference type="Gene3D" id="3.40.30.10">
    <property type="entry name" value="Glutaredoxin"/>
    <property type="match status" value="1"/>
</dbReference>
<keyword evidence="3" id="KW-0249">Electron transport</keyword>
<dbReference type="Proteomes" id="UP000636960">
    <property type="component" value="Unassembled WGS sequence"/>
</dbReference>
<evidence type="ECO:0000313" key="10">
    <source>
        <dbReference type="EMBL" id="GIE98165.1"/>
    </source>
</evidence>
<keyword evidence="4 8" id="KW-1015">Disulfide bond</keyword>
<comment type="similarity">
    <text evidence="1 6">Belongs to the thioredoxin family.</text>
</comment>
<dbReference type="EMBL" id="BOMV01000060">
    <property type="protein sequence ID" value="GIE98165.1"/>
    <property type="molecule type" value="Genomic_DNA"/>
</dbReference>
<feature type="disulfide bond" description="Redox-active" evidence="8">
    <location>
        <begin position="34"/>
        <end position="37"/>
    </location>
</feature>
<dbReference type="AlphaFoldDB" id="A0A919MZD2"/>
<reference evidence="10" key="1">
    <citation type="submission" date="2021-01" db="EMBL/GenBank/DDBJ databases">
        <title>Whole genome shotgun sequence of Actinoplanes rishiriensis NBRC 108556.</title>
        <authorList>
            <person name="Komaki H."/>
            <person name="Tamura T."/>
        </authorList>
    </citation>
    <scope>NUCLEOTIDE SEQUENCE</scope>
    <source>
        <strain evidence="10">NBRC 108556</strain>
    </source>
</reference>
<dbReference type="GO" id="GO:0015035">
    <property type="term" value="F:protein-disulfide reductase activity"/>
    <property type="evidence" value="ECO:0007669"/>
    <property type="project" value="InterPro"/>
</dbReference>
<dbReference type="FunFam" id="3.40.30.10:FF:000001">
    <property type="entry name" value="Thioredoxin"/>
    <property type="match status" value="1"/>
</dbReference>
<keyword evidence="2" id="KW-0813">Transport</keyword>
<dbReference type="InterPro" id="IPR005746">
    <property type="entry name" value="Thioredoxin"/>
</dbReference>
<organism evidence="10 11">
    <name type="scientific">Paractinoplanes rishiriensis</name>
    <dbReference type="NCBI Taxonomy" id="1050105"/>
    <lineage>
        <taxon>Bacteria</taxon>
        <taxon>Bacillati</taxon>
        <taxon>Actinomycetota</taxon>
        <taxon>Actinomycetes</taxon>
        <taxon>Micromonosporales</taxon>
        <taxon>Micromonosporaceae</taxon>
        <taxon>Paractinoplanes</taxon>
    </lineage>
</organism>
<evidence type="ECO:0000256" key="2">
    <source>
        <dbReference type="ARBA" id="ARBA00022448"/>
    </source>
</evidence>
<evidence type="ECO:0000256" key="1">
    <source>
        <dbReference type="ARBA" id="ARBA00008987"/>
    </source>
</evidence>
<dbReference type="PANTHER" id="PTHR45663:SF11">
    <property type="entry name" value="GEO12009P1"/>
    <property type="match status" value="1"/>
</dbReference>
<evidence type="ECO:0000256" key="4">
    <source>
        <dbReference type="ARBA" id="ARBA00023157"/>
    </source>
</evidence>
<evidence type="ECO:0000256" key="3">
    <source>
        <dbReference type="ARBA" id="ARBA00022982"/>
    </source>
</evidence>
<dbReference type="InterPro" id="IPR017937">
    <property type="entry name" value="Thioredoxin_CS"/>
</dbReference>
<dbReference type="PROSITE" id="PS00194">
    <property type="entry name" value="THIOREDOXIN_1"/>
    <property type="match status" value="1"/>
</dbReference>
<evidence type="ECO:0000256" key="8">
    <source>
        <dbReference type="PIRSR" id="PIRSR000077-4"/>
    </source>
</evidence>
<feature type="active site" description="Nucleophile" evidence="7">
    <location>
        <position position="34"/>
    </location>
</feature>
<keyword evidence="5 8" id="KW-0676">Redox-active center</keyword>
<evidence type="ECO:0000256" key="6">
    <source>
        <dbReference type="PIRNR" id="PIRNR000077"/>
    </source>
</evidence>
<dbReference type="PIRSF" id="PIRSF000077">
    <property type="entry name" value="Thioredoxin"/>
    <property type="match status" value="1"/>
</dbReference>
<feature type="site" description="Contributes to redox potential value" evidence="7">
    <location>
        <position position="35"/>
    </location>
</feature>
<sequence>MPQTDLITVTDATFADTVLAAGLPVVVDFWAEWCPPCRPMAQTLAELAPEFEGRLLIAKLNADENPETTRTYRVMSMPTLLFFTGGVVTASLVGARPKSILRAALTNALTPYVNS</sequence>
<name>A0A919MZD2_9ACTN</name>
<feature type="active site" description="Nucleophile" evidence="7">
    <location>
        <position position="37"/>
    </location>
</feature>
<evidence type="ECO:0000256" key="7">
    <source>
        <dbReference type="PIRSR" id="PIRSR000077-1"/>
    </source>
</evidence>
<dbReference type="GO" id="GO:0045454">
    <property type="term" value="P:cell redox homeostasis"/>
    <property type="evidence" value="ECO:0007669"/>
    <property type="project" value="TreeGrafter"/>
</dbReference>
<accession>A0A919MZD2</accession>
<dbReference type="CDD" id="cd02947">
    <property type="entry name" value="TRX_family"/>
    <property type="match status" value="1"/>
</dbReference>
<comment type="caution">
    <text evidence="10">The sequence shown here is derived from an EMBL/GenBank/DDBJ whole genome shotgun (WGS) entry which is preliminary data.</text>
</comment>